<reference evidence="1 2" key="1">
    <citation type="journal article" date="2016" name="Mol. Biol. Evol.">
        <title>Comparative Genomics of Early-Diverging Mushroom-Forming Fungi Provides Insights into the Origins of Lignocellulose Decay Capabilities.</title>
        <authorList>
            <person name="Nagy L.G."/>
            <person name="Riley R."/>
            <person name="Tritt A."/>
            <person name="Adam C."/>
            <person name="Daum C."/>
            <person name="Floudas D."/>
            <person name="Sun H."/>
            <person name="Yadav J.S."/>
            <person name="Pangilinan J."/>
            <person name="Larsson K.H."/>
            <person name="Matsuura K."/>
            <person name="Barry K."/>
            <person name="Labutti K."/>
            <person name="Kuo R."/>
            <person name="Ohm R.A."/>
            <person name="Bhattacharya S.S."/>
            <person name="Shirouzu T."/>
            <person name="Yoshinaga Y."/>
            <person name="Martin F.M."/>
            <person name="Grigoriev I.V."/>
            <person name="Hibbett D.S."/>
        </authorList>
    </citation>
    <scope>NUCLEOTIDE SEQUENCE [LARGE SCALE GENOMIC DNA]</scope>
    <source>
        <strain evidence="1 2">CBS 109695</strain>
    </source>
</reference>
<keyword evidence="2" id="KW-1185">Reference proteome</keyword>
<proteinExistence type="predicted"/>
<dbReference type="Proteomes" id="UP000076532">
    <property type="component" value="Unassembled WGS sequence"/>
</dbReference>
<organism evidence="1 2">
    <name type="scientific">Athelia psychrophila</name>
    <dbReference type="NCBI Taxonomy" id="1759441"/>
    <lineage>
        <taxon>Eukaryota</taxon>
        <taxon>Fungi</taxon>
        <taxon>Dikarya</taxon>
        <taxon>Basidiomycota</taxon>
        <taxon>Agaricomycotina</taxon>
        <taxon>Agaricomycetes</taxon>
        <taxon>Agaricomycetidae</taxon>
        <taxon>Atheliales</taxon>
        <taxon>Atheliaceae</taxon>
        <taxon>Athelia</taxon>
    </lineage>
</organism>
<accession>A0A166UA31</accession>
<dbReference type="AlphaFoldDB" id="A0A166UA31"/>
<gene>
    <name evidence="1" type="ORF">FIBSPDRAFT_17504</name>
</gene>
<protein>
    <submittedName>
        <fullName evidence="1">Uncharacterized protein</fullName>
    </submittedName>
</protein>
<evidence type="ECO:0000313" key="2">
    <source>
        <dbReference type="Proteomes" id="UP000076532"/>
    </source>
</evidence>
<evidence type="ECO:0000313" key="1">
    <source>
        <dbReference type="EMBL" id="KZP31485.1"/>
    </source>
</evidence>
<name>A0A166UA31_9AGAM</name>
<dbReference type="EMBL" id="KV417489">
    <property type="protein sequence ID" value="KZP31485.1"/>
    <property type="molecule type" value="Genomic_DNA"/>
</dbReference>
<sequence length="86" mass="9298">MKKAEGAPVLIPPGASKRQQTARRVQDLDFWINKQITSSAAGDRAIGIWNAARYSKHATRDSNAASSDSLRPIDNLRVCGCLSCPS</sequence>